<dbReference type="SUPFAM" id="SSF51735">
    <property type="entry name" value="NAD(P)-binding Rossmann-fold domains"/>
    <property type="match status" value="1"/>
</dbReference>
<dbReference type="InterPro" id="IPR003148">
    <property type="entry name" value="RCK_N"/>
</dbReference>
<dbReference type="Pfam" id="PF02080">
    <property type="entry name" value="TrkA_C"/>
    <property type="match status" value="1"/>
</dbReference>
<name>A0A510KSD1_9FUSO</name>
<evidence type="ECO:0000313" key="2">
    <source>
        <dbReference type="EMBL" id="BBM54650.1"/>
    </source>
</evidence>
<dbReference type="OrthoDB" id="9776294at2"/>
<dbReference type="Proteomes" id="UP000321944">
    <property type="component" value="Chromosome"/>
</dbReference>
<dbReference type="InterPro" id="IPR050721">
    <property type="entry name" value="Trk_Ktr_HKT_K-transport"/>
</dbReference>
<feature type="domain" description="RCK C-terminal" evidence="1">
    <location>
        <begin position="138"/>
        <end position="222"/>
    </location>
</feature>
<proteinExistence type="predicted"/>
<protein>
    <submittedName>
        <fullName evidence="2">TrkA protein</fullName>
    </submittedName>
</protein>
<dbReference type="Gene3D" id="3.40.50.720">
    <property type="entry name" value="NAD(P)-binding Rossmann-like Domain"/>
    <property type="match status" value="1"/>
</dbReference>
<dbReference type="PANTHER" id="PTHR43833:SF7">
    <property type="entry name" value="KTR SYSTEM POTASSIUM UPTAKE PROTEIN C"/>
    <property type="match status" value="1"/>
</dbReference>
<dbReference type="InterPro" id="IPR036291">
    <property type="entry name" value="NAD(P)-bd_dom_sf"/>
</dbReference>
<dbReference type="RefSeq" id="WP_147003435.1">
    <property type="nucleotide sequence ID" value="NZ_AP019841.1"/>
</dbReference>
<dbReference type="Gene3D" id="3.30.70.1450">
    <property type="entry name" value="Regulator of K+ conductance, C-terminal domain"/>
    <property type="match status" value="1"/>
</dbReference>
<evidence type="ECO:0000259" key="1">
    <source>
        <dbReference type="PROSITE" id="PS51202"/>
    </source>
</evidence>
<dbReference type="Pfam" id="PF02254">
    <property type="entry name" value="TrkA_N"/>
    <property type="match status" value="1"/>
</dbReference>
<gene>
    <name evidence="2" type="ORF">JMUB3936_0934</name>
</gene>
<accession>A0A510KSD1</accession>
<evidence type="ECO:0000313" key="3">
    <source>
        <dbReference type="Proteomes" id="UP000321944"/>
    </source>
</evidence>
<dbReference type="InterPro" id="IPR006037">
    <property type="entry name" value="RCK_C"/>
</dbReference>
<dbReference type="SUPFAM" id="SSF116726">
    <property type="entry name" value="TrkA C-terminal domain-like"/>
    <property type="match status" value="1"/>
</dbReference>
<sequence>MAGYLVIGAGKFGRSIAKTLYRHNETVLVIDKNEELIQQIIDDGTVGEAVSFDVTEENSLKKMVNSDDFEVAFICIEGSLQTSALVTVMLKELGIKTIICKAITKIEGKVLEKIGATKVVFPDETVGIDLAFEFLKPDVTEHLKFSEKYRIFEFKVPKRIIGKNLIELNLRKKYEMNVIGIKRESEELRISLLPDEKILENDMLLVIANVEKMIQFNKEYLEN</sequence>
<dbReference type="GO" id="GO:0006813">
    <property type="term" value="P:potassium ion transport"/>
    <property type="evidence" value="ECO:0007669"/>
    <property type="project" value="InterPro"/>
</dbReference>
<dbReference type="GO" id="GO:0008324">
    <property type="term" value="F:monoatomic cation transmembrane transporter activity"/>
    <property type="evidence" value="ECO:0007669"/>
    <property type="project" value="InterPro"/>
</dbReference>
<reference evidence="2 3" key="1">
    <citation type="submission" date="2019-07" db="EMBL/GenBank/DDBJ databases">
        <title>Complete Genome Sequence of Leptotrichia wadei Strain JMUB3936.</title>
        <authorList>
            <person name="Watanabe S."/>
            <person name="Cui L."/>
        </authorList>
    </citation>
    <scope>NUCLEOTIDE SEQUENCE [LARGE SCALE GENOMIC DNA]</scope>
    <source>
        <strain evidence="2 3">JMUB3936</strain>
    </source>
</reference>
<dbReference type="PANTHER" id="PTHR43833">
    <property type="entry name" value="POTASSIUM CHANNEL PROTEIN 2-RELATED-RELATED"/>
    <property type="match status" value="1"/>
</dbReference>
<organism evidence="2 3">
    <name type="scientific">Leptotrichia wadei</name>
    <dbReference type="NCBI Taxonomy" id="157687"/>
    <lineage>
        <taxon>Bacteria</taxon>
        <taxon>Fusobacteriati</taxon>
        <taxon>Fusobacteriota</taxon>
        <taxon>Fusobacteriia</taxon>
        <taxon>Fusobacteriales</taxon>
        <taxon>Leptotrichiaceae</taxon>
        <taxon>Leptotrichia</taxon>
    </lineage>
</organism>
<dbReference type="InterPro" id="IPR036721">
    <property type="entry name" value="RCK_C_sf"/>
</dbReference>
<dbReference type="AlphaFoldDB" id="A0A510KSD1"/>
<dbReference type="PROSITE" id="PS51202">
    <property type="entry name" value="RCK_C"/>
    <property type="match status" value="1"/>
</dbReference>
<dbReference type="EMBL" id="AP019841">
    <property type="protein sequence ID" value="BBM54650.1"/>
    <property type="molecule type" value="Genomic_DNA"/>
</dbReference>